<evidence type="ECO:0000313" key="3">
    <source>
        <dbReference type="Proteomes" id="UP001597283"/>
    </source>
</evidence>
<dbReference type="NCBIfam" id="TIGR00199">
    <property type="entry name" value="PncC_domain"/>
    <property type="match status" value="1"/>
</dbReference>
<dbReference type="Gene3D" id="3.90.950.20">
    <property type="entry name" value="CinA-like"/>
    <property type="match status" value="1"/>
</dbReference>
<sequence>MTETLSPALPDHIEDAARRVLEKANDAGLSLATAESCTGGLLASLLTDVEGVSGAFERGYVVYSKDAKCELLHIARDMVESCGAVSRDVALAMADGALAASRADVALSITGFAGPGGPDDEPGLVHFGCARTGRATDHREEHFGDIGRGPTRVKCLEVALQMIEKAL</sequence>
<evidence type="ECO:0000259" key="1">
    <source>
        <dbReference type="Pfam" id="PF02464"/>
    </source>
</evidence>
<dbReference type="InterPro" id="IPR036653">
    <property type="entry name" value="CinA-like_C"/>
</dbReference>
<proteinExistence type="predicted"/>
<dbReference type="EMBL" id="JBHUFC010000002">
    <property type="protein sequence ID" value="MFD1787174.1"/>
    <property type="molecule type" value="Genomic_DNA"/>
</dbReference>
<name>A0ABW4NAV1_9SPHN</name>
<accession>A0ABW4NAV1</accession>
<feature type="domain" description="CinA C-terminal" evidence="1">
    <location>
        <begin position="15"/>
        <end position="166"/>
    </location>
</feature>
<comment type="caution">
    <text evidence="2">The sequence shown here is derived from an EMBL/GenBank/DDBJ whole genome shotgun (WGS) entry which is preliminary data.</text>
</comment>
<dbReference type="Pfam" id="PF02464">
    <property type="entry name" value="CinA"/>
    <property type="match status" value="1"/>
</dbReference>
<dbReference type="InterPro" id="IPR008136">
    <property type="entry name" value="CinA_C"/>
</dbReference>
<gene>
    <name evidence="2" type="ORF">ACFSC3_06290</name>
</gene>
<reference evidence="3" key="1">
    <citation type="journal article" date="2019" name="Int. J. Syst. Evol. Microbiol.">
        <title>The Global Catalogue of Microorganisms (GCM) 10K type strain sequencing project: providing services to taxonomists for standard genome sequencing and annotation.</title>
        <authorList>
            <consortium name="The Broad Institute Genomics Platform"/>
            <consortium name="The Broad Institute Genome Sequencing Center for Infectious Disease"/>
            <person name="Wu L."/>
            <person name="Ma J."/>
        </authorList>
    </citation>
    <scope>NUCLEOTIDE SEQUENCE [LARGE SCALE GENOMIC DNA]</scope>
    <source>
        <strain evidence="3">Q85</strain>
    </source>
</reference>
<organism evidence="2 3">
    <name type="scientific">Sphingomonas floccifaciens</name>
    <dbReference type="NCBI Taxonomy" id="1844115"/>
    <lineage>
        <taxon>Bacteria</taxon>
        <taxon>Pseudomonadati</taxon>
        <taxon>Pseudomonadota</taxon>
        <taxon>Alphaproteobacteria</taxon>
        <taxon>Sphingomonadales</taxon>
        <taxon>Sphingomonadaceae</taxon>
        <taxon>Sphingomonas</taxon>
    </lineage>
</organism>
<protein>
    <submittedName>
        <fullName evidence="2">CinA family protein</fullName>
    </submittedName>
</protein>
<dbReference type="RefSeq" id="WP_380939539.1">
    <property type="nucleotide sequence ID" value="NZ_JBHUFC010000002.1"/>
</dbReference>
<dbReference type="Proteomes" id="UP001597283">
    <property type="component" value="Unassembled WGS sequence"/>
</dbReference>
<evidence type="ECO:0000313" key="2">
    <source>
        <dbReference type="EMBL" id="MFD1787174.1"/>
    </source>
</evidence>
<dbReference type="SUPFAM" id="SSF142433">
    <property type="entry name" value="CinA-like"/>
    <property type="match status" value="1"/>
</dbReference>
<keyword evidence="3" id="KW-1185">Reference proteome</keyword>